<protein>
    <submittedName>
        <fullName evidence="2">CAP domain-containing protein</fullName>
    </submittedName>
</protein>
<keyword evidence="2" id="KW-0614">Plasmid</keyword>
<evidence type="ECO:0000259" key="1">
    <source>
        <dbReference type="Pfam" id="PF00188"/>
    </source>
</evidence>
<dbReference type="Pfam" id="PF00188">
    <property type="entry name" value="CAP"/>
    <property type="match status" value="1"/>
</dbReference>
<gene>
    <name evidence="2" type="ORF">MUN86_23670</name>
</gene>
<dbReference type="SUPFAM" id="SSF55797">
    <property type="entry name" value="PR-1-like"/>
    <property type="match status" value="1"/>
</dbReference>
<keyword evidence="3" id="KW-1185">Reference proteome</keyword>
<dbReference type="InterPro" id="IPR035940">
    <property type="entry name" value="CAP_sf"/>
</dbReference>
<proteinExistence type="predicted"/>
<dbReference type="RefSeq" id="WP_245126196.1">
    <property type="nucleotide sequence ID" value="NZ_CP095062.1"/>
</dbReference>
<sequence length="174" mass="19711">MNYITLLLLLWFVPYTKTTDPKVAPPALAVNVTDLRTTPSLLRQLNAYRLQAGLPPLVLSETACRAARMQAVYNITHRTHGHYHPYYPTPRQRLAAVGHEFEKANGFISYGYENCVRFRGMRRDKLVSIEAQILQAYKLSPKHNAALLDPHPTKVGIATIYDGNELQNSMVFCI</sequence>
<dbReference type="Gene3D" id="3.40.33.10">
    <property type="entry name" value="CAP"/>
    <property type="match status" value="1"/>
</dbReference>
<geneLocation type="plasmid" evidence="2 3">
    <name>unnamed1</name>
</geneLocation>
<dbReference type="Proteomes" id="UP000830401">
    <property type="component" value="Plasmid unnamed1"/>
</dbReference>
<dbReference type="EMBL" id="CP095062">
    <property type="protein sequence ID" value="UOQ68716.1"/>
    <property type="molecule type" value="Genomic_DNA"/>
</dbReference>
<organism evidence="2 3">
    <name type="scientific">Hymenobacter volaticus</name>
    <dbReference type="NCBI Taxonomy" id="2932254"/>
    <lineage>
        <taxon>Bacteria</taxon>
        <taxon>Pseudomonadati</taxon>
        <taxon>Bacteroidota</taxon>
        <taxon>Cytophagia</taxon>
        <taxon>Cytophagales</taxon>
        <taxon>Hymenobacteraceae</taxon>
        <taxon>Hymenobacter</taxon>
    </lineage>
</organism>
<name>A0ABY4GD97_9BACT</name>
<accession>A0ABY4GD97</accession>
<feature type="domain" description="SCP" evidence="1">
    <location>
        <begin position="42"/>
        <end position="167"/>
    </location>
</feature>
<dbReference type="InterPro" id="IPR014044">
    <property type="entry name" value="CAP_dom"/>
</dbReference>
<dbReference type="CDD" id="cd05379">
    <property type="entry name" value="CAP_bacterial"/>
    <property type="match status" value="1"/>
</dbReference>
<evidence type="ECO:0000313" key="3">
    <source>
        <dbReference type="Proteomes" id="UP000830401"/>
    </source>
</evidence>
<evidence type="ECO:0000313" key="2">
    <source>
        <dbReference type="EMBL" id="UOQ68716.1"/>
    </source>
</evidence>
<reference evidence="2" key="1">
    <citation type="submission" date="2022-04" db="EMBL/GenBank/DDBJ databases">
        <title>Hymenobacter sp. isolated from the air.</title>
        <authorList>
            <person name="Won M."/>
            <person name="Lee C.-M."/>
            <person name="Woen H.-Y."/>
            <person name="Kwon S.-W."/>
        </authorList>
    </citation>
    <scope>NUCLEOTIDE SEQUENCE</scope>
    <source>
        <strain evidence="2">5420S-77</strain>
        <plasmid evidence="2">unnamed1</plasmid>
    </source>
</reference>